<name>A0A2P2M7D3_RHIMU</name>
<proteinExistence type="predicted"/>
<protein>
    <submittedName>
        <fullName evidence="1">Uncharacterized protein</fullName>
    </submittedName>
</protein>
<dbReference type="AlphaFoldDB" id="A0A2P2M7D3"/>
<organism evidence="1">
    <name type="scientific">Rhizophora mucronata</name>
    <name type="common">Asiatic mangrove</name>
    <dbReference type="NCBI Taxonomy" id="61149"/>
    <lineage>
        <taxon>Eukaryota</taxon>
        <taxon>Viridiplantae</taxon>
        <taxon>Streptophyta</taxon>
        <taxon>Embryophyta</taxon>
        <taxon>Tracheophyta</taxon>
        <taxon>Spermatophyta</taxon>
        <taxon>Magnoliopsida</taxon>
        <taxon>eudicotyledons</taxon>
        <taxon>Gunneridae</taxon>
        <taxon>Pentapetalae</taxon>
        <taxon>rosids</taxon>
        <taxon>fabids</taxon>
        <taxon>Malpighiales</taxon>
        <taxon>Rhizophoraceae</taxon>
        <taxon>Rhizophora</taxon>
    </lineage>
</organism>
<sequence>MLTTFNIIQTHGFSAITGMTCTGQAPQVAPTCSYSFGSCLMKIEVNRTETSNSVPYYSKTLLFLSR</sequence>
<reference evidence="1" key="1">
    <citation type="submission" date="2018-02" db="EMBL/GenBank/DDBJ databases">
        <title>Rhizophora mucronata_Transcriptome.</title>
        <authorList>
            <person name="Meera S.P."/>
            <person name="Sreeshan A."/>
            <person name="Augustine A."/>
        </authorList>
    </citation>
    <scope>NUCLEOTIDE SEQUENCE</scope>
    <source>
        <tissue evidence="1">Leaf</tissue>
    </source>
</reference>
<dbReference type="EMBL" id="GGEC01045653">
    <property type="protein sequence ID" value="MBX26137.1"/>
    <property type="molecule type" value="Transcribed_RNA"/>
</dbReference>
<evidence type="ECO:0000313" key="1">
    <source>
        <dbReference type="EMBL" id="MBX26137.1"/>
    </source>
</evidence>
<accession>A0A2P2M7D3</accession>